<dbReference type="KEGG" id="kme:H0A61_01039"/>
<accession>A0A8A0RNA8</accession>
<dbReference type="SMART" id="SM00257">
    <property type="entry name" value="LysM"/>
    <property type="match status" value="1"/>
</dbReference>
<name>A0A8A0RNA8_9FIRM</name>
<keyword evidence="2" id="KW-0472">Membrane</keyword>
<dbReference type="EMBL" id="CP059066">
    <property type="protein sequence ID" value="QSQ08696.1"/>
    <property type="molecule type" value="Genomic_DNA"/>
</dbReference>
<dbReference type="PROSITE" id="PS51782">
    <property type="entry name" value="LYSM"/>
    <property type="match status" value="1"/>
</dbReference>
<dbReference type="CDD" id="cd00118">
    <property type="entry name" value="LysM"/>
    <property type="match status" value="1"/>
</dbReference>
<evidence type="ECO:0000313" key="5">
    <source>
        <dbReference type="EMBL" id="QSQ08696.1"/>
    </source>
</evidence>
<dbReference type="Proteomes" id="UP000662904">
    <property type="component" value="Chromosome"/>
</dbReference>
<dbReference type="FunFam" id="2.70.70.10:FF:000006">
    <property type="entry name" value="M23 family peptidase"/>
    <property type="match status" value="1"/>
</dbReference>
<feature type="domain" description="G5" evidence="3">
    <location>
        <begin position="248"/>
        <end position="328"/>
    </location>
</feature>
<feature type="transmembrane region" description="Helical" evidence="2">
    <location>
        <begin position="20"/>
        <end position="38"/>
    </location>
</feature>
<keyword evidence="2" id="KW-0812">Transmembrane</keyword>
<dbReference type="GO" id="GO:0004222">
    <property type="term" value="F:metalloendopeptidase activity"/>
    <property type="evidence" value="ECO:0007669"/>
    <property type="project" value="TreeGrafter"/>
</dbReference>
<keyword evidence="2" id="KW-1133">Transmembrane helix</keyword>
<evidence type="ECO:0000256" key="1">
    <source>
        <dbReference type="ARBA" id="ARBA00022729"/>
    </source>
</evidence>
<proteinExistence type="predicted"/>
<dbReference type="Gene3D" id="2.70.70.10">
    <property type="entry name" value="Glucose Permease (Domain IIA)"/>
    <property type="match status" value="1"/>
</dbReference>
<dbReference type="PANTHER" id="PTHR21666">
    <property type="entry name" value="PEPTIDASE-RELATED"/>
    <property type="match status" value="1"/>
</dbReference>
<dbReference type="InterPro" id="IPR016047">
    <property type="entry name" value="M23ase_b-sheet_dom"/>
</dbReference>
<keyword evidence="6" id="KW-1185">Reference proteome</keyword>
<evidence type="ECO:0000256" key="2">
    <source>
        <dbReference type="SAM" id="Phobius"/>
    </source>
</evidence>
<dbReference type="CDD" id="cd12797">
    <property type="entry name" value="M23_peptidase"/>
    <property type="match status" value="1"/>
</dbReference>
<feature type="domain" description="LysM" evidence="4">
    <location>
        <begin position="197"/>
        <end position="241"/>
    </location>
</feature>
<dbReference type="InterPro" id="IPR018392">
    <property type="entry name" value="LysM"/>
</dbReference>
<dbReference type="SUPFAM" id="SSF54106">
    <property type="entry name" value="LysM domain"/>
    <property type="match status" value="1"/>
</dbReference>
<dbReference type="InterPro" id="IPR050570">
    <property type="entry name" value="Cell_wall_metabolism_enzyme"/>
</dbReference>
<dbReference type="Pfam" id="PF01551">
    <property type="entry name" value="Peptidase_M23"/>
    <property type="match status" value="1"/>
</dbReference>
<dbReference type="PROSITE" id="PS51109">
    <property type="entry name" value="G5"/>
    <property type="match status" value="1"/>
</dbReference>
<evidence type="ECO:0000259" key="4">
    <source>
        <dbReference type="PROSITE" id="PS51782"/>
    </source>
</evidence>
<keyword evidence="1" id="KW-0732">Signal</keyword>
<dbReference type="RefSeq" id="WP_206708899.1">
    <property type="nucleotide sequence ID" value="NZ_CP059066.1"/>
</dbReference>
<evidence type="ECO:0000259" key="3">
    <source>
        <dbReference type="PROSITE" id="PS51109"/>
    </source>
</evidence>
<sequence>MLREDNEAHKTAKKRRLHPVLLGIIACALLITGFALYYNNNTAFCVVVDGEEIGVVKNKEDFQSVIDELAREAEERLGSEVKFLIEADFRRIKGLSLDITPKEEIKQVLNSKMEYKVKAAAVQISGEKVVWVEDEEAARRVLDAVKAAFIEEDENSKLEGVEIEEEVLIVEDYVFPDKVLDEENAVAILLRGTDEIKVHKVKKGESLWLIARNNSMTVSDLKNANPDIKSETLQIGQELNLIVPKPYLNVVTREIITYNKGIPYSTKVEYDDSLWSWETRVKQNGIYGTKEVTARVIRKNGVEVEREILEERVLKEPVYRILTRGTKTAPSRGTGRFLWPTIGRISSPFGKRGREFHTGVDIAASVGTPVKAADSGTVTFAGWNGGYGRLIIVDHGNGFTTYYAHNSKLLVGVGDKVEKGQTISLVGNSGRSTGPHLHFEIRKNGEPLNPLNFFEK</sequence>
<dbReference type="InterPro" id="IPR036779">
    <property type="entry name" value="LysM_dom_sf"/>
</dbReference>
<reference evidence="5" key="1">
    <citation type="submission" date="2020-07" db="EMBL/GenBank/DDBJ databases">
        <title>Koleobacter methoxysyntrophicus gen. nov., sp. nov., a novel anaerobic bacterium isolated from deep subsurface oil field and proposal of Koleobacterales ord. nov. in the phylum Firmicutes.</title>
        <authorList>
            <person name="Sakamoto S."/>
            <person name="Tamaki H."/>
        </authorList>
    </citation>
    <scope>NUCLEOTIDE SEQUENCE</scope>
    <source>
        <strain evidence="5">NRmbB1</strain>
    </source>
</reference>
<dbReference type="PANTHER" id="PTHR21666:SF270">
    <property type="entry name" value="MUREIN HYDROLASE ACTIVATOR ENVC"/>
    <property type="match status" value="1"/>
</dbReference>
<protein>
    <submittedName>
        <fullName evidence="5">Murein hydrolase activator EnvC</fullName>
    </submittedName>
</protein>
<dbReference type="Gene3D" id="2.20.230.10">
    <property type="entry name" value="Resuscitation-promoting factor rpfb"/>
    <property type="match status" value="1"/>
</dbReference>
<dbReference type="Gene3D" id="3.10.350.10">
    <property type="entry name" value="LysM domain"/>
    <property type="match status" value="1"/>
</dbReference>
<gene>
    <name evidence="5" type="primary">envC_1</name>
    <name evidence="5" type="ORF">H0A61_01039</name>
</gene>
<dbReference type="Pfam" id="PF07501">
    <property type="entry name" value="G5"/>
    <property type="match status" value="1"/>
</dbReference>
<dbReference type="InterPro" id="IPR011055">
    <property type="entry name" value="Dup_hybrid_motif"/>
</dbReference>
<dbReference type="SUPFAM" id="SSF51261">
    <property type="entry name" value="Duplicated hybrid motif"/>
    <property type="match status" value="1"/>
</dbReference>
<dbReference type="AlphaFoldDB" id="A0A8A0RNA8"/>
<keyword evidence="5" id="KW-0378">Hydrolase</keyword>
<evidence type="ECO:0000313" key="6">
    <source>
        <dbReference type="Proteomes" id="UP000662904"/>
    </source>
</evidence>
<dbReference type="Pfam" id="PF01476">
    <property type="entry name" value="LysM"/>
    <property type="match status" value="1"/>
</dbReference>
<organism evidence="5 6">
    <name type="scientific">Koleobacter methoxysyntrophicus</name>
    <dbReference type="NCBI Taxonomy" id="2751313"/>
    <lineage>
        <taxon>Bacteria</taxon>
        <taxon>Bacillati</taxon>
        <taxon>Bacillota</taxon>
        <taxon>Clostridia</taxon>
        <taxon>Koleobacterales</taxon>
        <taxon>Koleobacteraceae</taxon>
        <taxon>Koleobacter</taxon>
    </lineage>
</organism>
<dbReference type="PROSITE" id="PS51257">
    <property type="entry name" value="PROKAR_LIPOPROTEIN"/>
    <property type="match status" value="1"/>
</dbReference>
<dbReference type="SMART" id="SM01208">
    <property type="entry name" value="G5"/>
    <property type="match status" value="1"/>
</dbReference>
<dbReference type="InterPro" id="IPR011098">
    <property type="entry name" value="G5_dom"/>
</dbReference>